<dbReference type="PANTHER" id="PTHR42648">
    <property type="entry name" value="TRANSPOSASE, PUTATIVE-RELATED"/>
    <property type="match status" value="1"/>
</dbReference>
<proteinExistence type="predicted"/>
<dbReference type="EMBL" id="JAMSHJ010000007">
    <property type="protein sequence ID" value="KAI5386723.1"/>
    <property type="molecule type" value="Genomic_DNA"/>
</dbReference>
<sequence>MLKSEVEVCQKIQDFLAMVETQFAKRIKTIRSDNGTELLIPAYYASKGLPKKFWSYVVLHAIFLMNRIPTKVMKNKSYYEAMYGMKGFVLLDTDNHEIIISRNMKFFDMEFPYLDKSNPHVPTNTYLDYHHSTIGDTETEPTNSYVHNPIIESEHVPQIIESEPIQFTDTSKTSPDHINKFK</sequence>
<dbReference type="InterPro" id="IPR012337">
    <property type="entry name" value="RNaseH-like_sf"/>
</dbReference>
<dbReference type="PANTHER" id="PTHR42648:SF31">
    <property type="entry name" value="RNA-DIRECTED DNA POLYMERASE"/>
    <property type="match status" value="1"/>
</dbReference>
<keyword evidence="2" id="KW-1185">Reference proteome</keyword>
<dbReference type="Gramene" id="Psat07G0302900-T1">
    <property type="protein sequence ID" value="KAI5386723.1"/>
    <property type="gene ID" value="KIW84_073029"/>
</dbReference>
<organism evidence="1 2">
    <name type="scientific">Pisum sativum</name>
    <name type="common">Garden pea</name>
    <name type="synonym">Lathyrus oleraceus</name>
    <dbReference type="NCBI Taxonomy" id="3888"/>
    <lineage>
        <taxon>Eukaryota</taxon>
        <taxon>Viridiplantae</taxon>
        <taxon>Streptophyta</taxon>
        <taxon>Embryophyta</taxon>
        <taxon>Tracheophyta</taxon>
        <taxon>Spermatophyta</taxon>
        <taxon>Magnoliopsida</taxon>
        <taxon>eudicotyledons</taxon>
        <taxon>Gunneridae</taxon>
        <taxon>Pentapetalae</taxon>
        <taxon>rosids</taxon>
        <taxon>fabids</taxon>
        <taxon>Fabales</taxon>
        <taxon>Fabaceae</taxon>
        <taxon>Papilionoideae</taxon>
        <taxon>50 kb inversion clade</taxon>
        <taxon>NPAAA clade</taxon>
        <taxon>Hologalegina</taxon>
        <taxon>IRL clade</taxon>
        <taxon>Fabeae</taxon>
        <taxon>Lathyrus</taxon>
    </lineage>
</organism>
<dbReference type="SUPFAM" id="SSF53098">
    <property type="entry name" value="Ribonuclease H-like"/>
    <property type="match status" value="1"/>
</dbReference>
<evidence type="ECO:0000313" key="2">
    <source>
        <dbReference type="Proteomes" id="UP001058974"/>
    </source>
</evidence>
<dbReference type="AlphaFoldDB" id="A0A9D4ZY35"/>
<name>A0A9D4ZY35_PEA</name>
<evidence type="ECO:0008006" key="3">
    <source>
        <dbReference type="Google" id="ProtNLM"/>
    </source>
</evidence>
<accession>A0A9D4ZY35</accession>
<gene>
    <name evidence="1" type="ORF">KIW84_073029</name>
</gene>
<evidence type="ECO:0000313" key="1">
    <source>
        <dbReference type="EMBL" id="KAI5386723.1"/>
    </source>
</evidence>
<reference evidence="1 2" key="1">
    <citation type="journal article" date="2022" name="Nat. Genet.">
        <title>Improved pea reference genome and pan-genome highlight genomic features and evolutionary characteristics.</title>
        <authorList>
            <person name="Yang T."/>
            <person name="Liu R."/>
            <person name="Luo Y."/>
            <person name="Hu S."/>
            <person name="Wang D."/>
            <person name="Wang C."/>
            <person name="Pandey M.K."/>
            <person name="Ge S."/>
            <person name="Xu Q."/>
            <person name="Li N."/>
            <person name="Li G."/>
            <person name="Huang Y."/>
            <person name="Saxena R.K."/>
            <person name="Ji Y."/>
            <person name="Li M."/>
            <person name="Yan X."/>
            <person name="He Y."/>
            <person name="Liu Y."/>
            <person name="Wang X."/>
            <person name="Xiang C."/>
            <person name="Varshney R.K."/>
            <person name="Ding H."/>
            <person name="Gao S."/>
            <person name="Zong X."/>
        </authorList>
    </citation>
    <scope>NUCLEOTIDE SEQUENCE [LARGE SCALE GENOMIC DNA]</scope>
    <source>
        <strain evidence="1 2">cv. Zhongwan 6</strain>
    </source>
</reference>
<comment type="caution">
    <text evidence="1">The sequence shown here is derived from an EMBL/GenBank/DDBJ whole genome shotgun (WGS) entry which is preliminary data.</text>
</comment>
<protein>
    <recommendedName>
        <fullName evidence="3">Polyprotein</fullName>
    </recommendedName>
</protein>
<dbReference type="InterPro" id="IPR039537">
    <property type="entry name" value="Retrotran_Ty1/copia-like"/>
</dbReference>
<dbReference type="Proteomes" id="UP001058974">
    <property type="component" value="Chromosome 7"/>
</dbReference>